<evidence type="ECO:0000256" key="5">
    <source>
        <dbReference type="SAM" id="MobiDB-lite"/>
    </source>
</evidence>
<dbReference type="PANTHER" id="PTHR47356">
    <property type="entry name" value="FAD-DEPENDENT MONOOXYGENASE ASQG-RELATED"/>
    <property type="match status" value="1"/>
</dbReference>
<proteinExistence type="inferred from homology"/>
<dbReference type="InterPro" id="IPR036188">
    <property type="entry name" value="FAD/NAD-bd_sf"/>
</dbReference>
<feature type="region of interest" description="Disordered" evidence="5">
    <location>
        <begin position="343"/>
        <end position="383"/>
    </location>
</feature>
<dbReference type="SUPFAM" id="SSF51905">
    <property type="entry name" value="FAD/NAD(P)-binding domain"/>
    <property type="match status" value="1"/>
</dbReference>
<evidence type="ECO:0000313" key="7">
    <source>
        <dbReference type="EMBL" id="KAF9337019.1"/>
    </source>
</evidence>
<feature type="domain" description="FAD-binding" evidence="6">
    <location>
        <begin position="8"/>
        <end position="109"/>
    </location>
</feature>
<evidence type="ECO:0000256" key="4">
    <source>
        <dbReference type="ARBA" id="ARBA00023002"/>
    </source>
</evidence>
<dbReference type="Pfam" id="PF01494">
    <property type="entry name" value="FAD_binding_3"/>
    <property type="match status" value="1"/>
</dbReference>
<keyword evidence="4" id="KW-0560">Oxidoreductase</keyword>
<dbReference type="InterPro" id="IPR050562">
    <property type="entry name" value="FAD_mOase_fung"/>
</dbReference>
<evidence type="ECO:0000313" key="8">
    <source>
        <dbReference type="Proteomes" id="UP000696485"/>
    </source>
</evidence>
<keyword evidence="3" id="KW-0274">FAD</keyword>
<sequence>MSQSPFHILIVGAGVSGLFLAFLLEHAHVGYTVIERQSEADYNLKGILQLTATSMSVIDQLGLLPEYMALAKVSRAVSLYKSDMQFVGHFSTTHHERHFGYPCTVITRMAFCRLLLSKIPKEKIRWKQHITEIVHGDLGVSVHCTDGSTIISTSGVGSSSSSSPPKAKKFGRSFDDHVNDLRDLGLHPPVSSSFQSARNRCMSAAIQYYGPNSHVQYRTPSKAKPWSPLCRVRYDGDILIGADGAYSQVRQSLYDRIAVVRRKMDLERALHKANKQHKSPDSSLCHHQHRHQTRLSMMECASGASERISGWEPSLTASSSSNSAAANLHSHFETLATLSVRSSSLYDGPRKPSTLRRSRSLGALRGRGGQKPLSPRMSSRPEVLKADKTPLRVTEIAVVGITEHLNHDIFPEAASRFADVKLVGDKDCNYSIFTTSLGDNSVIWSVLGPVIHSGEALDGNFGQSEWGVEMAEALMSRCRDFKSPYGGVLGDLFDRTPKSTICKYMIEEKLFSTWYFGRTCLMGDACHKLTTYAGLAGESAIADAACLASMITHLPTDSTSDMITRAFECYREQRYSQVKGRVSDFVRRVLCKMPQWAQHSLIHKIYYPKIHNVPFLPRVTLNISGSGNNKCQTRIEAWDSDQIVQRIRGQQE</sequence>
<keyword evidence="2" id="KW-0285">Flavoprotein</keyword>
<dbReference type="Gene3D" id="3.50.50.60">
    <property type="entry name" value="FAD/NAD(P)-binding domain"/>
    <property type="match status" value="2"/>
</dbReference>
<dbReference type="Proteomes" id="UP000696485">
    <property type="component" value="Unassembled WGS sequence"/>
</dbReference>
<dbReference type="EMBL" id="JAAAUY010000039">
    <property type="protein sequence ID" value="KAF9337019.1"/>
    <property type="molecule type" value="Genomic_DNA"/>
</dbReference>
<comment type="similarity">
    <text evidence="1">Belongs to the paxM FAD-dependent monooxygenase family.</text>
</comment>
<accession>A0A9P5SSQ5</accession>
<organism evidence="7 8">
    <name type="scientific">Podila minutissima</name>
    <dbReference type="NCBI Taxonomy" id="64525"/>
    <lineage>
        <taxon>Eukaryota</taxon>
        <taxon>Fungi</taxon>
        <taxon>Fungi incertae sedis</taxon>
        <taxon>Mucoromycota</taxon>
        <taxon>Mortierellomycotina</taxon>
        <taxon>Mortierellomycetes</taxon>
        <taxon>Mortierellales</taxon>
        <taxon>Mortierellaceae</taxon>
        <taxon>Podila</taxon>
    </lineage>
</organism>
<comment type="caution">
    <text evidence="7">The sequence shown here is derived from an EMBL/GenBank/DDBJ whole genome shotgun (WGS) entry which is preliminary data.</text>
</comment>
<keyword evidence="8" id="KW-1185">Reference proteome</keyword>
<name>A0A9P5SSQ5_9FUNG</name>
<evidence type="ECO:0000256" key="1">
    <source>
        <dbReference type="ARBA" id="ARBA00007992"/>
    </source>
</evidence>
<evidence type="ECO:0000256" key="3">
    <source>
        <dbReference type="ARBA" id="ARBA00022827"/>
    </source>
</evidence>
<dbReference type="GO" id="GO:0071949">
    <property type="term" value="F:FAD binding"/>
    <property type="evidence" value="ECO:0007669"/>
    <property type="project" value="InterPro"/>
</dbReference>
<gene>
    <name evidence="7" type="ORF">BG006_006493</name>
</gene>
<dbReference type="AlphaFoldDB" id="A0A9P5SSQ5"/>
<evidence type="ECO:0000256" key="2">
    <source>
        <dbReference type="ARBA" id="ARBA00022630"/>
    </source>
</evidence>
<dbReference type="InterPro" id="IPR002938">
    <property type="entry name" value="FAD-bd"/>
</dbReference>
<dbReference type="PANTHER" id="PTHR47356:SF2">
    <property type="entry name" value="FAD-BINDING DOMAIN-CONTAINING PROTEIN-RELATED"/>
    <property type="match status" value="1"/>
</dbReference>
<reference evidence="7" key="1">
    <citation type="journal article" date="2020" name="Fungal Divers.">
        <title>Resolving the Mortierellaceae phylogeny through synthesis of multi-gene phylogenetics and phylogenomics.</title>
        <authorList>
            <person name="Vandepol N."/>
            <person name="Liber J."/>
            <person name="Desiro A."/>
            <person name="Na H."/>
            <person name="Kennedy M."/>
            <person name="Barry K."/>
            <person name="Grigoriev I.V."/>
            <person name="Miller A.N."/>
            <person name="O'Donnell K."/>
            <person name="Stajich J.E."/>
            <person name="Bonito G."/>
        </authorList>
    </citation>
    <scope>NUCLEOTIDE SEQUENCE</scope>
    <source>
        <strain evidence="7">NVP1</strain>
    </source>
</reference>
<protein>
    <recommendedName>
        <fullName evidence="6">FAD-binding domain-containing protein</fullName>
    </recommendedName>
</protein>
<evidence type="ECO:0000259" key="6">
    <source>
        <dbReference type="Pfam" id="PF01494"/>
    </source>
</evidence>
<dbReference type="GO" id="GO:0004497">
    <property type="term" value="F:monooxygenase activity"/>
    <property type="evidence" value="ECO:0007669"/>
    <property type="project" value="InterPro"/>
</dbReference>